<dbReference type="RefSeq" id="WP_075078506.1">
    <property type="nucleotide sequence ID" value="NZ_BDCO01000002.1"/>
</dbReference>
<dbReference type="Proteomes" id="UP000076023">
    <property type="component" value="Unassembled WGS sequence"/>
</dbReference>
<evidence type="ECO:0000313" key="2">
    <source>
        <dbReference type="Proteomes" id="UP000076023"/>
    </source>
</evidence>
<keyword evidence="1" id="KW-0378">Hydrolase</keyword>
<proteinExistence type="predicted"/>
<dbReference type="InParanoid" id="A0A146G6Z3"/>
<dbReference type="Gene3D" id="3.20.20.80">
    <property type="entry name" value="Glycosidases"/>
    <property type="match status" value="1"/>
</dbReference>
<accession>A0A146G6Z3</accession>
<dbReference type="EMBL" id="BDCO01000002">
    <property type="protein sequence ID" value="GAT32684.1"/>
    <property type="molecule type" value="Genomic_DNA"/>
</dbReference>
<sequence>MKTIPRVDFSRLRVSVRHIAIACSAILPGLCSSGQAQILADFTDGNTSALVDGYPGATGSGWASGWTSNKTSSANVTLTNSASSASPLAGGGNYLSVQVSNASTASDYGGAVTRTFDSAVVDPSTPWDLYFDFRGDSVIPAVSADTNSDYAIFGSISNSAAQLDANTTWGLTIRTASGATRWRYYSGSTLVDTGITYTTGTVYRVGVFVDPQAKTYSFMINDGATVYESPTGIPFRNASVGVNKVFFSAKDDKDHTGSVNFSLDHVRIEASGPILAEGFPEPIVPNINGAALHTNTYIDFTSTANDPAMNQYANAGYRFARFGVPWFDVERSAGSYNLTSPQSYIPGYQQLVEMLASKGIRPIIFVGLGNTVYGTDTTNGGIQTDAQRQGFHDYCKALAYAFRDFNPIFEIWNEPNLSGFWVPASNVDEYMALVPYAVSGLREGWHLGRESQNLPNPLVIAPGVANAWARGNFIDKCFDRGLLDLVDGVSIHPYSNYSSDPAKRVPEALASPISLLKTELAARGKPNFPIVLTEWGFSTDRNDYGVSTDTHAKFAVRQILMGYYTGLTINCVYSLDDARNVDDNTSDKHYGLFTTSGANFAKTLVAKPAVAKVAALNAALDGYRYVQKVSLGNTAPLNNAKDWCLVFWNPTALDADGTPGNAKAVLWTTETSNLTGPYQLAFDFRGDSVIPAVSADTNSNYAIFGSLVENASGLDANTTWGLGATYSGGALQWRYYNGSTLTTTGVTFVPGTVYHIVVNVDPAASTYSFTIAGGSTNYTSPTGIPFRATGTAQQRVFFGARDDKDHPGAMTFSVDNLAMQLSGGSTTPPVGPLASFSDGLTNAATDGFPGMAGNRWLTPWAQNSGSAANIAITSAITSTAPLNSGGQYLQINVSNSSTASDYAGAIARSFDTLIGVQKTSPDLKPLLGLDTSVTTPFSDDPVVVDLDGYTAP</sequence>
<comment type="caution">
    <text evidence="1">The sequence shown here is derived from an EMBL/GenBank/DDBJ whole genome shotgun (WGS) entry which is preliminary data.</text>
</comment>
<dbReference type="SUPFAM" id="SSF51445">
    <property type="entry name" value="(Trans)glycosidases"/>
    <property type="match status" value="1"/>
</dbReference>
<dbReference type="InterPro" id="IPR017853">
    <property type="entry name" value="GH"/>
</dbReference>
<dbReference type="OrthoDB" id="9776971at2"/>
<name>A0A146G6Z3_TERSA</name>
<dbReference type="PANTHER" id="PTHR12631">
    <property type="entry name" value="ALPHA-L-IDURONIDASE"/>
    <property type="match status" value="1"/>
</dbReference>
<evidence type="ECO:0000313" key="1">
    <source>
        <dbReference type="EMBL" id="GAT32684.1"/>
    </source>
</evidence>
<dbReference type="AlphaFoldDB" id="A0A146G6Z3"/>
<reference evidence="2" key="1">
    <citation type="journal article" date="2017" name="Genome Announc.">
        <title>Draft Genome Sequence of Terrimicrobium sacchariphilum NM-5T, a Facultative Anaerobic Soil Bacterium of the Class Spartobacteria.</title>
        <authorList>
            <person name="Qiu Y.L."/>
            <person name="Tourlousse D.M."/>
            <person name="Matsuura N."/>
            <person name="Ohashi A."/>
            <person name="Sekiguchi Y."/>
        </authorList>
    </citation>
    <scope>NUCLEOTIDE SEQUENCE [LARGE SCALE GENOMIC DNA]</scope>
    <source>
        <strain evidence="2">NM-5</strain>
    </source>
</reference>
<dbReference type="InterPro" id="IPR051923">
    <property type="entry name" value="Glycosyl_Hydrolase_39"/>
</dbReference>
<organism evidence="1 2">
    <name type="scientific">Terrimicrobium sacchariphilum</name>
    <dbReference type="NCBI Taxonomy" id="690879"/>
    <lineage>
        <taxon>Bacteria</taxon>
        <taxon>Pseudomonadati</taxon>
        <taxon>Verrucomicrobiota</taxon>
        <taxon>Terrimicrobiia</taxon>
        <taxon>Terrimicrobiales</taxon>
        <taxon>Terrimicrobiaceae</taxon>
        <taxon>Terrimicrobium</taxon>
    </lineage>
</organism>
<keyword evidence="2" id="KW-1185">Reference proteome</keyword>
<protein>
    <submittedName>
        <fullName evidence="1">Glycosyl hydrolases family 39</fullName>
    </submittedName>
</protein>
<dbReference type="STRING" id="690879.TSACC_21084"/>
<dbReference type="PANTHER" id="PTHR12631:SF10">
    <property type="entry name" value="BETA-XYLOSIDASE-LIKE PROTEIN-RELATED"/>
    <property type="match status" value="1"/>
</dbReference>
<dbReference type="GO" id="GO:0004553">
    <property type="term" value="F:hydrolase activity, hydrolyzing O-glycosyl compounds"/>
    <property type="evidence" value="ECO:0007669"/>
    <property type="project" value="TreeGrafter"/>
</dbReference>
<gene>
    <name evidence="1" type="ORF">TSACC_21084</name>
</gene>